<evidence type="ECO:0000313" key="3">
    <source>
        <dbReference type="Proteomes" id="UP000499080"/>
    </source>
</evidence>
<accession>A0A4Y2THL0</accession>
<evidence type="ECO:0000256" key="1">
    <source>
        <dbReference type="SAM" id="MobiDB-lite"/>
    </source>
</evidence>
<feature type="compositionally biased region" description="Basic and acidic residues" evidence="1">
    <location>
        <begin position="93"/>
        <end position="120"/>
    </location>
</feature>
<reference evidence="2 3" key="1">
    <citation type="journal article" date="2019" name="Sci. Rep.">
        <title>Orb-weaving spider Araneus ventricosus genome elucidates the spidroin gene catalogue.</title>
        <authorList>
            <person name="Kono N."/>
            <person name="Nakamura H."/>
            <person name="Ohtoshi R."/>
            <person name="Moran D.A.P."/>
            <person name="Shinohara A."/>
            <person name="Yoshida Y."/>
            <person name="Fujiwara M."/>
            <person name="Mori M."/>
            <person name="Tomita M."/>
            <person name="Arakawa K."/>
        </authorList>
    </citation>
    <scope>NUCLEOTIDE SEQUENCE [LARGE SCALE GENOMIC DNA]</scope>
</reference>
<organism evidence="2 3">
    <name type="scientific">Araneus ventricosus</name>
    <name type="common">Orbweaver spider</name>
    <name type="synonym">Epeira ventricosa</name>
    <dbReference type="NCBI Taxonomy" id="182803"/>
    <lineage>
        <taxon>Eukaryota</taxon>
        <taxon>Metazoa</taxon>
        <taxon>Ecdysozoa</taxon>
        <taxon>Arthropoda</taxon>
        <taxon>Chelicerata</taxon>
        <taxon>Arachnida</taxon>
        <taxon>Araneae</taxon>
        <taxon>Araneomorphae</taxon>
        <taxon>Entelegynae</taxon>
        <taxon>Araneoidea</taxon>
        <taxon>Araneidae</taxon>
        <taxon>Araneus</taxon>
    </lineage>
</organism>
<protein>
    <submittedName>
        <fullName evidence="2">Uncharacterized protein</fullName>
    </submittedName>
</protein>
<keyword evidence="3" id="KW-1185">Reference proteome</keyword>
<proteinExistence type="predicted"/>
<dbReference type="AlphaFoldDB" id="A0A4Y2THL0"/>
<sequence length="139" mass="16007">MLRRARKRLKKLNPNSEEGKKVINQVERYNEVLGSVNEVLRYYGQFPMLNCTKHPTVMNADTRSEMDGSSCTDMDATSMADDQEQATTPPGEENTKDDDFQMVSPRKEARETHLEKEETPVRTTNMFSHLGEEKTQKYS</sequence>
<evidence type="ECO:0000313" key="2">
    <source>
        <dbReference type="EMBL" id="GBO00038.1"/>
    </source>
</evidence>
<comment type="caution">
    <text evidence="2">The sequence shown here is derived from an EMBL/GenBank/DDBJ whole genome shotgun (WGS) entry which is preliminary data.</text>
</comment>
<gene>
    <name evidence="2" type="ORF">AVEN_171897_1</name>
</gene>
<dbReference type="Proteomes" id="UP000499080">
    <property type="component" value="Unassembled WGS sequence"/>
</dbReference>
<feature type="compositionally biased region" description="Basic and acidic residues" evidence="1">
    <location>
        <begin position="130"/>
        <end position="139"/>
    </location>
</feature>
<dbReference type="EMBL" id="BGPR01028707">
    <property type="protein sequence ID" value="GBO00038.1"/>
    <property type="molecule type" value="Genomic_DNA"/>
</dbReference>
<feature type="region of interest" description="Disordered" evidence="1">
    <location>
        <begin position="60"/>
        <end position="139"/>
    </location>
</feature>
<name>A0A4Y2THL0_ARAVE</name>